<evidence type="ECO:0000256" key="6">
    <source>
        <dbReference type="ARBA" id="ARBA00022989"/>
    </source>
</evidence>
<reference evidence="11 12" key="1">
    <citation type="submission" date="2017-03" db="EMBL/GenBank/DDBJ databases">
        <title>Genome of the blue death feigning beetle - Asbolus verrucosus.</title>
        <authorList>
            <person name="Rider S.D."/>
        </authorList>
    </citation>
    <scope>NUCLEOTIDE SEQUENCE [LARGE SCALE GENOMIC DNA]</scope>
    <source>
        <strain evidence="11">Butters</strain>
        <tissue evidence="11">Head and leg muscle</tissue>
    </source>
</reference>
<evidence type="ECO:0000256" key="4">
    <source>
        <dbReference type="ARBA" id="ARBA00022692"/>
    </source>
</evidence>
<comment type="caution">
    <text evidence="10">Lacks conserved residue(s) required for the propagation of feature annotation.</text>
</comment>
<keyword evidence="8 10" id="KW-0675">Receptor</keyword>
<organism evidence="11 12">
    <name type="scientific">Asbolus verrucosus</name>
    <name type="common">Desert ironclad beetle</name>
    <dbReference type="NCBI Taxonomy" id="1661398"/>
    <lineage>
        <taxon>Eukaryota</taxon>
        <taxon>Metazoa</taxon>
        <taxon>Ecdysozoa</taxon>
        <taxon>Arthropoda</taxon>
        <taxon>Hexapoda</taxon>
        <taxon>Insecta</taxon>
        <taxon>Pterygota</taxon>
        <taxon>Neoptera</taxon>
        <taxon>Endopterygota</taxon>
        <taxon>Coleoptera</taxon>
        <taxon>Polyphaga</taxon>
        <taxon>Cucujiformia</taxon>
        <taxon>Tenebrionidae</taxon>
        <taxon>Pimeliinae</taxon>
        <taxon>Asbolus</taxon>
    </lineage>
</organism>
<keyword evidence="5 10" id="KW-0552">Olfaction</keyword>
<dbReference type="GO" id="GO:0005549">
    <property type="term" value="F:odorant binding"/>
    <property type="evidence" value="ECO:0007669"/>
    <property type="project" value="InterPro"/>
</dbReference>
<protein>
    <recommendedName>
        <fullName evidence="10">Odorant receptor</fullName>
    </recommendedName>
</protein>
<evidence type="ECO:0000256" key="8">
    <source>
        <dbReference type="ARBA" id="ARBA00023170"/>
    </source>
</evidence>
<dbReference type="EMBL" id="QDEB01005076">
    <property type="protein sequence ID" value="RZC42776.1"/>
    <property type="molecule type" value="Genomic_DNA"/>
</dbReference>
<keyword evidence="7 10" id="KW-0472">Membrane</keyword>
<evidence type="ECO:0000256" key="3">
    <source>
        <dbReference type="ARBA" id="ARBA00022606"/>
    </source>
</evidence>
<dbReference type="GO" id="GO:0004984">
    <property type="term" value="F:olfactory receptor activity"/>
    <property type="evidence" value="ECO:0007669"/>
    <property type="project" value="InterPro"/>
</dbReference>
<keyword evidence="9 10" id="KW-0807">Transducer</keyword>
<feature type="transmembrane region" description="Helical" evidence="10">
    <location>
        <begin position="155"/>
        <end position="173"/>
    </location>
</feature>
<evidence type="ECO:0000256" key="5">
    <source>
        <dbReference type="ARBA" id="ARBA00022725"/>
    </source>
</evidence>
<dbReference type="Proteomes" id="UP000292052">
    <property type="component" value="Unassembled WGS sequence"/>
</dbReference>
<dbReference type="PANTHER" id="PTHR21137:SF35">
    <property type="entry name" value="ODORANT RECEPTOR 19A-RELATED"/>
    <property type="match status" value="1"/>
</dbReference>
<name>A0A482WC97_ASBVE</name>
<dbReference type="OrthoDB" id="6811020at2759"/>
<sequence>MVMRALRLYSGDGHTNLHKIQGYIMYVVCIILVPALIITNLILQQHLDIWQINNNVIYAAETISWITKLLPFLRNGDQIKMCIHYFEDSLFTAFKEDEQKRIIQECTRICKRNSFAFLVGCMIAFGCFVTAPLFWKDYRFPFDLWLPFNATARPEIYFSVYVFLIIKIFYVTLSGASIDPLIAGLAYHATAQLRILKYNLKHISRNVDDGIWTKNNSAAVNEKIKKCEIRYNQIKECVDHHNAILTFAKIYEECFSLSVFSQFAGSAVAICFSCLQLSMNNSLINGIYAASWYDYDMKSKKALITLMERSKTPMIITAGKILPLTLETFTMMLKRTYSLIAVLKNYQ</sequence>
<proteinExistence type="inferred from homology"/>
<dbReference type="GO" id="GO:0005886">
    <property type="term" value="C:plasma membrane"/>
    <property type="evidence" value="ECO:0007669"/>
    <property type="project" value="UniProtKB-SubCell"/>
</dbReference>
<comment type="subcellular location">
    <subcellularLocation>
        <location evidence="1 10">Cell membrane</location>
        <topology evidence="1 10">Multi-pass membrane protein</topology>
    </subcellularLocation>
</comment>
<accession>A0A482WC97</accession>
<keyword evidence="2" id="KW-1003">Cell membrane</keyword>
<gene>
    <name evidence="11" type="ORF">BDFB_010252</name>
</gene>
<dbReference type="GO" id="GO:0007165">
    <property type="term" value="P:signal transduction"/>
    <property type="evidence" value="ECO:0007669"/>
    <property type="project" value="UniProtKB-KW"/>
</dbReference>
<dbReference type="InterPro" id="IPR004117">
    <property type="entry name" value="7tm6_olfct_rcpt"/>
</dbReference>
<evidence type="ECO:0000256" key="1">
    <source>
        <dbReference type="ARBA" id="ARBA00004651"/>
    </source>
</evidence>
<keyword evidence="6 10" id="KW-1133">Transmembrane helix</keyword>
<dbReference type="PANTHER" id="PTHR21137">
    <property type="entry name" value="ODORANT RECEPTOR"/>
    <property type="match status" value="1"/>
</dbReference>
<evidence type="ECO:0000256" key="2">
    <source>
        <dbReference type="ARBA" id="ARBA00022475"/>
    </source>
</evidence>
<evidence type="ECO:0000256" key="9">
    <source>
        <dbReference type="ARBA" id="ARBA00023224"/>
    </source>
</evidence>
<evidence type="ECO:0000313" key="11">
    <source>
        <dbReference type="EMBL" id="RZC42776.1"/>
    </source>
</evidence>
<feature type="transmembrane region" description="Helical" evidence="10">
    <location>
        <begin position="20"/>
        <end position="43"/>
    </location>
</feature>
<keyword evidence="12" id="KW-1185">Reference proteome</keyword>
<feature type="transmembrane region" description="Helical" evidence="10">
    <location>
        <begin position="115"/>
        <end position="135"/>
    </location>
</feature>
<dbReference type="Pfam" id="PF02949">
    <property type="entry name" value="7tm_6"/>
    <property type="match status" value="1"/>
</dbReference>
<comment type="similarity">
    <text evidence="10">Belongs to the insect chemoreceptor superfamily. Heteromeric odorant receptor channel (TC 1.A.69) family.</text>
</comment>
<keyword evidence="4 10" id="KW-0812">Transmembrane</keyword>
<evidence type="ECO:0000256" key="7">
    <source>
        <dbReference type="ARBA" id="ARBA00023136"/>
    </source>
</evidence>
<comment type="caution">
    <text evidence="11">The sequence shown here is derived from an EMBL/GenBank/DDBJ whole genome shotgun (WGS) entry which is preliminary data.</text>
</comment>
<evidence type="ECO:0000313" key="12">
    <source>
        <dbReference type="Proteomes" id="UP000292052"/>
    </source>
</evidence>
<evidence type="ECO:0000256" key="10">
    <source>
        <dbReference type="RuleBase" id="RU351113"/>
    </source>
</evidence>
<dbReference type="AlphaFoldDB" id="A0A482WC97"/>
<keyword evidence="3 10" id="KW-0716">Sensory transduction</keyword>